<reference evidence="2" key="1">
    <citation type="submission" date="2023-07" db="EMBL/GenBank/DDBJ databases">
        <authorList>
            <person name="Stuckert A."/>
        </authorList>
    </citation>
    <scope>NUCLEOTIDE SEQUENCE</scope>
</reference>
<gene>
    <name evidence="2" type="ORF">RIMI_LOCUS982984</name>
</gene>
<dbReference type="Proteomes" id="UP001176940">
    <property type="component" value="Unassembled WGS sequence"/>
</dbReference>
<accession>A0ABN9KQ34</accession>
<feature type="region of interest" description="Disordered" evidence="1">
    <location>
        <begin position="153"/>
        <end position="210"/>
    </location>
</feature>
<keyword evidence="3" id="KW-1185">Reference proteome</keyword>
<organism evidence="2 3">
    <name type="scientific">Ranitomeya imitator</name>
    <name type="common">mimic poison frog</name>
    <dbReference type="NCBI Taxonomy" id="111125"/>
    <lineage>
        <taxon>Eukaryota</taxon>
        <taxon>Metazoa</taxon>
        <taxon>Chordata</taxon>
        <taxon>Craniata</taxon>
        <taxon>Vertebrata</taxon>
        <taxon>Euteleostomi</taxon>
        <taxon>Amphibia</taxon>
        <taxon>Batrachia</taxon>
        <taxon>Anura</taxon>
        <taxon>Neobatrachia</taxon>
        <taxon>Hyloidea</taxon>
        <taxon>Dendrobatidae</taxon>
        <taxon>Dendrobatinae</taxon>
        <taxon>Ranitomeya</taxon>
    </lineage>
</organism>
<comment type="caution">
    <text evidence="2">The sequence shown here is derived from an EMBL/GenBank/DDBJ whole genome shotgun (WGS) entry which is preliminary data.</text>
</comment>
<proteinExistence type="predicted"/>
<feature type="region of interest" description="Disordered" evidence="1">
    <location>
        <begin position="41"/>
        <end position="72"/>
    </location>
</feature>
<sequence>FNNSRGHSIERSNYLEDLLHGSARSNAALDDYQAPYQKNWSRNNAKQHPCPEEHPRSHGHTHDAPRWGPRVPEPRYAHPSLHHAPLQMMGPRRGFPHYGVRYPSHGPMVPPPGFPHPYMPDPRHSLQMEDGPPHHFRGPMRHRHYRQRPFPQHGAFETVNGAPPQDCRPDPLPQSDHNPGHSFPVHPPHSQQNQRYPRPAQKRQPKKHWQ</sequence>
<feature type="region of interest" description="Disordered" evidence="1">
    <location>
        <begin position="113"/>
        <end position="141"/>
    </location>
</feature>
<evidence type="ECO:0000256" key="1">
    <source>
        <dbReference type="SAM" id="MobiDB-lite"/>
    </source>
</evidence>
<evidence type="ECO:0000313" key="2">
    <source>
        <dbReference type="EMBL" id="CAJ0919327.1"/>
    </source>
</evidence>
<dbReference type="EMBL" id="CAUEEQ010001237">
    <property type="protein sequence ID" value="CAJ0919327.1"/>
    <property type="molecule type" value="Genomic_DNA"/>
</dbReference>
<feature type="compositionally biased region" description="Basic and acidic residues" evidence="1">
    <location>
        <begin position="49"/>
        <end position="65"/>
    </location>
</feature>
<feature type="compositionally biased region" description="Basic residues" evidence="1">
    <location>
        <begin position="200"/>
        <end position="210"/>
    </location>
</feature>
<name>A0ABN9KQ34_9NEOB</name>
<feature type="non-terminal residue" evidence="2">
    <location>
        <position position="1"/>
    </location>
</feature>
<protein>
    <submittedName>
        <fullName evidence="2">Uncharacterized protein</fullName>
    </submittedName>
</protein>
<feature type="compositionally biased region" description="Basic and acidic residues" evidence="1">
    <location>
        <begin position="121"/>
        <end position="133"/>
    </location>
</feature>
<evidence type="ECO:0000313" key="3">
    <source>
        <dbReference type="Proteomes" id="UP001176940"/>
    </source>
</evidence>